<keyword evidence="2" id="KW-0238">DNA-binding</keyword>
<evidence type="ECO:0000313" key="7">
    <source>
        <dbReference type="Proteomes" id="UP000255326"/>
    </source>
</evidence>
<dbReference type="GO" id="GO:0003677">
    <property type="term" value="F:DNA binding"/>
    <property type="evidence" value="ECO:0007669"/>
    <property type="project" value="UniProtKB-KW"/>
</dbReference>
<sequence>MSNYISRINAQYEELTKGTKKVADFLMRDPTAFATHPAKKVGEFIGVSETMVLRFCTAIGYGGFSDLQTEVREYIFDLGAKKTKVADNQEQIPYFHEVMLSDQMNISEAAKGFKEEEFETAVDRINEADEILVAGLHASFSMAHWLSYTLNLLRGGATLYRPESDVGLDRFSKKSMLIVFSFYRYAMDTIMLAEEAKERGIHVLAITDSPTAPITKIADQLFVLNLPAKSILQTVPVVYSILNALLAGVSLKQANPGESRKNMFIQENSKKFCVK</sequence>
<name>A0A370G9R7_9BACI</name>
<dbReference type="PROSITE" id="PS51464">
    <property type="entry name" value="SIS"/>
    <property type="match status" value="1"/>
</dbReference>
<organism evidence="6 7">
    <name type="scientific">Falsibacillus pallidus</name>
    <dbReference type="NCBI Taxonomy" id="493781"/>
    <lineage>
        <taxon>Bacteria</taxon>
        <taxon>Bacillati</taxon>
        <taxon>Bacillota</taxon>
        <taxon>Bacilli</taxon>
        <taxon>Bacillales</taxon>
        <taxon>Bacillaceae</taxon>
        <taxon>Falsibacillus</taxon>
    </lineage>
</organism>
<dbReference type="Pfam" id="PF01418">
    <property type="entry name" value="HTH_6"/>
    <property type="match status" value="1"/>
</dbReference>
<proteinExistence type="predicted"/>
<evidence type="ECO:0000259" key="4">
    <source>
        <dbReference type="PROSITE" id="PS51071"/>
    </source>
</evidence>
<evidence type="ECO:0000256" key="1">
    <source>
        <dbReference type="ARBA" id="ARBA00023015"/>
    </source>
</evidence>
<keyword evidence="1" id="KW-0805">Transcription regulation</keyword>
<protein>
    <submittedName>
        <fullName evidence="6">RpiR family transcriptional regulator</fullName>
    </submittedName>
</protein>
<dbReference type="PROSITE" id="PS51071">
    <property type="entry name" value="HTH_RPIR"/>
    <property type="match status" value="1"/>
</dbReference>
<dbReference type="InterPro" id="IPR000281">
    <property type="entry name" value="HTH_RpiR"/>
</dbReference>
<feature type="domain" description="SIS" evidence="5">
    <location>
        <begin position="121"/>
        <end position="259"/>
    </location>
</feature>
<keyword evidence="7" id="KW-1185">Reference proteome</keyword>
<accession>A0A370G9R7</accession>
<evidence type="ECO:0000259" key="5">
    <source>
        <dbReference type="PROSITE" id="PS51464"/>
    </source>
</evidence>
<dbReference type="InterPro" id="IPR036388">
    <property type="entry name" value="WH-like_DNA-bd_sf"/>
</dbReference>
<keyword evidence="3" id="KW-0804">Transcription</keyword>
<reference evidence="6 7" key="1">
    <citation type="submission" date="2018-07" db="EMBL/GenBank/DDBJ databases">
        <title>Genomic Encyclopedia of Type Strains, Phase IV (KMG-IV): sequencing the most valuable type-strain genomes for metagenomic binning, comparative biology and taxonomic classification.</title>
        <authorList>
            <person name="Goeker M."/>
        </authorList>
    </citation>
    <scope>NUCLEOTIDE SEQUENCE [LARGE SCALE GENOMIC DNA]</scope>
    <source>
        <strain evidence="6 7">DSM 25281</strain>
    </source>
</reference>
<feature type="domain" description="HTH rpiR-type" evidence="4">
    <location>
        <begin position="2"/>
        <end position="78"/>
    </location>
</feature>
<dbReference type="CDD" id="cd05013">
    <property type="entry name" value="SIS_RpiR"/>
    <property type="match status" value="1"/>
</dbReference>
<dbReference type="RefSeq" id="WP_114746690.1">
    <property type="nucleotide sequence ID" value="NZ_QQAY01000014.1"/>
</dbReference>
<dbReference type="SUPFAM" id="SSF46689">
    <property type="entry name" value="Homeodomain-like"/>
    <property type="match status" value="1"/>
</dbReference>
<dbReference type="Gene3D" id="3.40.50.10490">
    <property type="entry name" value="Glucose-6-phosphate isomerase like protein, domain 1"/>
    <property type="match status" value="1"/>
</dbReference>
<dbReference type="Pfam" id="PF01380">
    <property type="entry name" value="SIS"/>
    <property type="match status" value="1"/>
</dbReference>
<dbReference type="PANTHER" id="PTHR30514:SF18">
    <property type="entry name" value="RPIR-FAMILY TRANSCRIPTIONAL REGULATOR"/>
    <property type="match status" value="1"/>
</dbReference>
<dbReference type="InterPro" id="IPR046348">
    <property type="entry name" value="SIS_dom_sf"/>
</dbReference>
<gene>
    <name evidence="6" type="ORF">DFR59_11485</name>
</gene>
<dbReference type="InterPro" id="IPR047640">
    <property type="entry name" value="RpiR-like"/>
</dbReference>
<dbReference type="GO" id="GO:0097367">
    <property type="term" value="F:carbohydrate derivative binding"/>
    <property type="evidence" value="ECO:0007669"/>
    <property type="project" value="InterPro"/>
</dbReference>
<dbReference type="Gene3D" id="1.10.10.10">
    <property type="entry name" value="Winged helix-like DNA-binding domain superfamily/Winged helix DNA-binding domain"/>
    <property type="match status" value="1"/>
</dbReference>
<dbReference type="InterPro" id="IPR001347">
    <property type="entry name" value="SIS_dom"/>
</dbReference>
<dbReference type="PANTHER" id="PTHR30514">
    <property type="entry name" value="GLUCOKINASE"/>
    <property type="match status" value="1"/>
</dbReference>
<dbReference type="OrthoDB" id="2930at2"/>
<evidence type="ECO:0000256" key="2">
    <source>
        <dbReference type="ARBA" id="ARBA00023125"/>
    </source>
</evidence>
<dbReference type="GO" id="GO:0003700">
    <property type="term" value="F:DNA-binding transcription factor activity"/>
    <property type="evidence" value="ECO:0007669"/>
    <property type="project" value="InterPro"/>
</dbReference>
<dbReference type="GO" id="GO:1901135">
    <property type="term" value="P:carbohydrate derivative metabolic process"/>
    <property type="evidence" value="ECO:0007669"/>
    <property type="project" value="InterPro"/>
</dbReference>
<dbReference type="AlphaFoldDB" id="A0A370G9R7"/>
<comment type="caution">
    <text evidence="6">The sequence shown here is derived from an EMBL/GenBank/DDBJ whole genome shotgun (WGS) entry which is preliminary data.</text>
</comment>
<dbReference type="Proteomes" id="UP000255326">
    <property type="component" value="Unassembled WGS sequence"/>
</dbReference>
<dbReference type="InterPro" id="IPR009057">
    <property type="entry name" value="Homeodomain-like_sf"/>
</dbReference>
<dbReference type="EMBL" id="QQAY01000014">
    <property type="protein sequence ID" value="RDI39926.1"/>
    <property type="molecule type" value="Genomic_DNA"/>
</dbReference>
<dbReference type="SUPFAM" id="SSF53697">
    <property type="entry name" value="SIS domain"/>
    <property type="match status" value="1"/>
</dbReference>
<dbReference type="InterPro" id="IPR035472">
    <property type="entry name" value="RpiR-like_SIS"/>
</dbReference>
<evidence type="ECO:0000313" key="6">
    <source>
        <dbReference type="EMBL" id="RDI39926.1"/>
    </source>
</evidence>
<evidence type="ECO:0000256" key="3">
    <source>
        <dbReference type="ARBA" id="ARBA00023163"/>
    </source>
</evidence>